<dbReference type="PROSITE" id="PS51257">
    <property type="entry name" value="PROKAR_LIPOPROTEIN"/>
    <property type="match status" value="1"/>
</dbReference>
<keyword evidence="3" id="KW-1185">Reference proteome</keyword>
<feature type="signal peptide" evidence="1">
    <location>
        <begin position="1"/>
        <end position="21"/>
    </location>
</feature>
<name>A0A7J7JPC2_BUGNE</name>
<organism evidence="2 3">
    <name type="scientific">Bugula neritina</name>
    <name type="common">Brown bryozoan</name>
    <name type="synonym">Sertularia neritina</name>
    <dbReference type="NCBI Taxonomy" id="10212"/>
    <lineage>
        <taxon>Eukaryota</taxon>
        <taxon>Metazoa</taxon>
        <taxon>Spiralia</taxon>
        <taxon>Lophotrochozoa</taxon>
        <taxon>Bryozoa</taxon>
        <taxon>Gymnolaemata</taxon>
        <taxon>Cheilostomatida</taxon>
        <taxon>Flustrina</taxon>
        <taxon>Buguloidea</taxon>
        <taxon>Bugulidae</taxon>
        <taxon>Bugula</taxon>
    </lineage>
</organism>
<reference evidence="2" key="1">
    <citation type="submission" date="2020-06" db="EMBL/GenBank/DDBJ databases">
        <title>Draft genome of Bugula neritina, a colonial animal packing powerful symbionts and potential medicines.</title>
        <authorList>
            <person name="Rayko M."/>
        </authorList>
    </citation>
    <scope>NUCLEOTIDE SEQUENCE [LARGE SCALE GENOMIC DNA]</scope>
    <source>
        <strain evidence="2">Kwan_BN1</strain>
    </source>
</reference>
<evidence type="ECO:0000313" key="2">
    <source>
        <dbReference type="EMBL" id="KAF6027474.1"/>
    </source>
</evidence>
<dbReference type="Proteomes" id="UP000593567">
    <property type="component" value="Unassembled WGS sequence"/>
</dbReference>
<keyword evidence="1" id="KW-0732">Signal</keyword>
<evidence type="ECO:0000256" key="1">
    <source>
        <dbReference type="SAM" id="SignalP"/>
    </source>
</evidence>
<evidence type="ECO:0000313" key="3">
    <source>
        <dbReference type="Proteomes" id="UP000593567"/>
    </source>
</evidence>
<accession>A0A7J7JPC2</accession>
<protein>
    <submittedName>
        <fullName evidence="2">Uncharacterized protein</fullName>
    </submittedName>
</protein>
<comment type="caution">
    <text evidence="2">The sequence shown here is derived from an EMBL/GenBank/DDBJ whole genome shotgun (WGS) entry which is preliminary data.</text>
</comment>
<proteinExistence type="predicted"/>
<dbReference type="AlphaFoldDB" id="A0A7J7JPC2"/>
<feature type="chain" id="PRO_5029458216" evidence="1">
    <location>
        <begin position="22"/>
        <end position="73"/>
    </location>
</feature>
<sequence length="73" mass="7600">MRQAALHSVLLIAACCLAALAAGDAAAPGLLRATPSEVNELVEDESLSIKLYFTNCTDNSALKHLSISISEGE</sequence>
<dbReference type="EMBL" id="VXIV02002088">
    <property type="protein sequence ID" value="KAF6027474.1"/>
    <property type="molecule type" value="Genomic_DNA"/>
</dbReference>
<gene>
    <name evidence="2" type="ORF">EB796_014236</name>
</gene>